<accession>A0A6A4QDN1</accession>
<reference evidence="2" key="1">
    <citation type="journal article" date="2020" name="Nat. Commun.">
        <title>Genome sequence of the cluster root forming white lupin.</title>
        <authorList>
            <person name="Hufnagel B."/>
            <person name="Marques A."/>
            <person name="Soriano A."/>
            <person name="Marques L."/>
            <person name="Divol F."/>
            <person name="Doumas P."/>
            <person name="Sallet E."/>
            <person name="Mancinotti D."/>
            <person name="Carrere S."/>
            <person name="Marande W."/>
            <person name="Arribat S."/>
            <person name="Keller J."/>
            <person name="Huneau C."/>
            <person name="Blein T."/>
            <person name="Aime D."/>
            <person name="Laguerre M."/>
            <person name="Taylor J."/>
            <person name="Schubert V."/>
            <person name="Nelson M."/>
            <person name="Geu-Flores F."/>
            <person name="Crespi M."/>
            <person name="Gallardo-Guerrero K."/>
            <person name="Delaux P.-M."/>
            <person name="Salse J."/>
            <person name="Berges H."/>
            <person name="Guyot R."/>
            <person name="Gouzy J."/>
            <person name="Peret B."/>
        </authorList>
    </citation>
    <scope>NUCLEOTIDE SEQUENCE [LARGE SCALE GENOMIC DNA]</scope>
    <source>
        <strain evidence="2">cv. Amiga</strain>
    </source>
</reference>
<comment type="caution">
    <text evidence="1">The sequence shown here is derived from an EMBL/GenBank/DDBJ whole genome shotgun (WGS) entry which is preliminary data.</text>
</comment>
<dbReference type="Proteomes" id="UP000447434">
    <property type="component" value="Chromosome 6"/>
</dbReference>
<proteinExistence type="predicted"/>
<dbReference type="OrthoDB" id="1751483at2759"/>
<evidence type="ECO:0008006" key="3">
    <source>
        <dbReference type="Google" id="ProtNLM"/>
    </source>
</evidence>
<protein>
    <recommendedName>
        <fullName evidence="3">GAG-pre-integrase domain-containing protein</fullName>
    </recommendedName>
</protein>
<gene>
    <name evidence="1" type="ORF">Lalb_Chr06g0172591</name>
</gene>
<dbReference type="EMBL" id="WOCE01000006">
    <property type="protein sequence ID" value="KAE9612395.1"/>
    <property type="molecule type" value="Genomic_DNA"/>
</dbReference>
<name>A0A6A4QDN1_LUPAL</name>
<organism evidence="1 2">
    <name type="scientific">Lupinus albus</name>
    <name type="common">White lupine</name>
    <name type="synonym">Lupinus termis</name>
    <dbReference type="NCBI Taxonomy" id="3870"/>
    <lineage>
        <taxon>Eukaryota</taxon>
        <taxon>Viridiplantae</taxon>
        <taxon>Streptophyta</taxon>
        <taxon>Embryophyta</taxon>
        <taxon>Tracheophyta</taxon>
        <taxon>Spermatophyta</taxon>
        <taxon>Magnoliopsida</taxon>
        <taxon>eudicotyledons</taxon>
        <taxon>Gunneridae</taxon>
        <taxon>Pentapetalae</taxon>
        <taxon>rosids</taxon>
        <taxon>fabids</taxon>
        <taxon>Fabales</taxon>
        <taxon>Fabaceae</taxon>
        <taxon>Papilionoideae</taxon>
        <taxon>50 kb inversion clade</taxon>
        <taxon>genistoids sensu lato</taxon>
        <taxon>core genistoids</taxon>
        <taxon>Genisteae</taxon>
        <taxon>Lupinus</taxon>
    </lineage>
</organism>
<evidence type="ECO:0000313" key="1">
    <source>
        <dbReference type="EMBL" id="KAE9612395.1"/>
    </source>
</evidence>
<keyword evidence="2" id="KW-1185">Reference proteome</keyword>
<dbReference type="AlphaFoldDB" id="A0A6A4QDN1"/>
<evidence type="ECO:0000313" key="2">
    <source>
        <dbReference type="Proteomes" id="UP000447434"/>
    </source>
</evidence>
<sequence>MYLCHMSEKDMHLLSKQGYLGKQCISKLKICKHCVLGNRKKLISPLQPNIS</sequence>